<dbReference type="EMBL" id="SMGR01000001">
    <property type="protein sequence ID" value="TCL08747.1"/>
    <property type="molecule type" value="Genomic_DNA"/>
</dbReference>
<evidence type="ECO:0000256" key="4">
    <source>
        <dbReference type="ARBA" id="ARBA00023239"/>
    </source>
</evidence>
<dbReference type="OrthoDB" id="9807246at2"/>
<dbReference type="PANTHER" id="PTHR33337">
    <property type="entry name" value="GFA DOMAIN-CONTAINING PROTEIN"/>
    <property type="match status" value="1"/>
</dbReference>
<reference evidence="6 7" key="1">
    <citation type="submission" date="2019-03" db="EMBL/GenBank/DDBJ databases">
        <title>Genomic Encyclopedia of Archaeal and Bacterial Type Strains, Phase II (KMG-II): from individual species to whole genera.</title>
        <authorList>
            <person name="Goeker M."/>
        </authorList>
    </citation>
    <scope>NUCLEOTIDE SEQUENCE [LARGE SCALE GENOMIC DNA]</scope>
    <source>
        <strain evidence="6 7">DSM 26433</strain>
    </source>
</reference>
<dbReference type="RefSeq" id="WP_132858846.1">
    <property type="nucleotide sequence ID" value="NZ_SMGR01000001.1"/>
</dbReference>
<dbReference type="GO" id="GO:0046872">
    <property type="term" value="F:metal ion binding"/>
    <property type="evidence" value="ECO:0007669"/>
    <property type="project" value="UniProtKB-KW"/>
</dbReference>
<evidence type="ECO:0000256" key="2">
    <source>
        <dbReference type="ARBA" id="ARBA00022723"/>
    </source>
</evidence>
<dbReference type="SUPFAM" id="SSF51316">
    <property type="entry name" value="Mss4-like"/>
    <property type="match status" value="1"/>
</dbReference>
<keyword evidence="7" id="KW-1185">Reference proteome</keyword>
<proteinExistence type="inferred from homology"/>
<dbReference type="PROSITE" id="PS51891">
    <property type="entry name" value="CENP_V_GFA"/>
    <property type="match status" value="1"/>
</dbReference>
<sequence>MISASCNCGVVRFELTEAPSTLGACYCSRCRKAGASAMVFIKKESLNWVSGQDQIAVYRPQQPYKYKRCFCKICGTSLGEVLSEEASFPVSANVFDGDLGLQVQFEEHVEDKPSWME</sequence>
<dbReference type="PANTHER" id="PTHR33337:SF40">
    <property type="entry name" value="CENP-V_GFA DOMAIN-CONTAINING PROTEIN-RELATED"/>
    <property type="match status" value="1"/>
</dbReference>
<protein>
    <recommendedName>
        <fullName evidence="5">CENP-V/GFA domain-containing protein</fullName>
    </recommendedName>
</protein>
<gene>
    <name evidence="6" type="ORF">BXY66_0785</name>
</gene>
<name>A0A4R1NKB6_9RHOB</name>
<dbReference type="Pfam" id="PF04828">
    <property type="entry name" value="GFA"/>
    <property type="match status" value="1"/>
</dbReference>
<evidence type="ECO:0000313" key="6">
    <source>
        <dbReference type="EMBL" id="TCL08747.1"/>
    </source>
</evidence>
<dbReference type="InterPro" id="IPR011057">
    <property type="entry name" value="Mss4-like_sf"/>
</dbReference>
<evidence type="ECO:0000256" key="1">
    <source>
        <dbReference type="ARBA" id="ARBA00005495"/>
    </source>
</evidence>
<dbReference type="AlphaFoldDB" id="A0A4R1NKB6"/>
<evidence type="ECO:0000313" key="7">
    <source>
        <dbReference type="Proteomes" id="UP000295673"/>
    </source>
</evidence>
<evidence type="ECO:0000259" key="5">
    <source>
        <dbReference type="PROSITE" id="PS51891"/>
    </source>
</evidence>
<dbReference type="Gene3D" id="3.90.1590.10">
    <property type="entry name" value="glutathione-dependent formaldehyde- activating enzyme (gfa)"/>
    <property type="match status" value="1"/>
</dbReference>
<evidence type="ECO:0000256" key="3">
    <source>
        <dbReference type="ARBA" id="ARBA00022833"/>
    </source>
</evidence>
<comment type="caution">
    <text evidence="6">The sequence shown here is derived from an EMBL/GenBank/DDBJ whole genome shotgun (WGS) entry which is preliminary data.</text>
</comment>
<dbReference type="GO" id="GO:0016846">
    <property type="term" value="F:carbon-sulfur lyase activity"/>
    <property type="evidence" value="ECO:0007669"/>
    <property type="project" value="InterPro"/>
</dbReference>
<keyword evidence="4" id="KW-0456">Lyase</keyword>
<keyword evidence="2" id="KW-0479">Metal-binding</keyword>
<dbReference type="Proteomes" id="UP000295673">
    <property type="component" value="Unassembled WGS sequence"/>
</dbReference>
<feature type="domain" description="CENP-V/GFA" evidence="5">
    <location>
        <begin position="2"/>
        <end position="106"/>
    </location>
</feature>
<organism evidence="6 7">
    <name type="scientific">Shimia isoporae</name>
    <dbReference type="NCBI Taxonomy" id="647720"/>
    <lineage>
        <taxon>Bacteria</taxon>
        <taxon>Pseudomonadati</taxon>
        <taxon>Pseudomonadota</taxon>
        <taxon>Alphaproteobacteria</taxon>
        <taxon>Rhodobacterales</taxon>
        <taxon>Roseobacteraceae</taxon>
    </lineage>
</organism>
<accession>A0A4R1NKB6</accession>
<keyword evidence="3" id="KW-0862">Zinc</keyword>
<dbReference type="InterPro" id="IPR006913">
    <property type="entry name" value="CENP-V/GFA"/>
</dbReference>
<comment type="similarity">
    <text evidence="1">Belongs to the Gfa family.</text>
</comment>